<dbReference type="Pfam" id="PF00072">
    <property type="entry name" value="Response_reg"/>
    <property type="match status" value="1"/>
</dbReference>
<dbReference type="OrthoDB" id="2990361at2"/>
<evidence type="ECO:0000256" key="6">
    <source>
        <dbReference type="PROSITE-ProRule" id="PRU00169"/>
    </source>
</evidence>
<keyword evidence="2" id="KW-0805">Transcription regulation</keyword>
<sequence length="523" mass="61228">MVKALLVEDEAITRKGLLKHMPWTQLGIDEIRSEEDAETTLEISDDYQPDIIISDIKMRGIDGIDMCRSLKKRLPNCQIIFISSYSQKEYLKAAIELEAIQYVEKPIILEELSEAICKAVERHNKICEQQNMQVNYETSVLHMKNETFFSLLRERNNRDCETILKMAGLWNERCNGFRICIIKWAGLSTEPEYIKEWYLSTIELNKKEMRVIVHADFWDNTTLILYLATEGTQLEDRGQILKSMCTLADRHDKEHLHFLAIGKFCTDPSELVCSYQFALQAAQCLAFKGYGTSACYLENCEEWQGEWEPDEEKALRVAIQKKDLQAMEQVINGLFEQLIKRRVALNSIVRNSCLMIYNDIRAEEKNQLGIGYRRSMPRDEYIYILEQATTLEEIKALLLQYIRRTFDNNYMECRCNNPIIKQVITYMHGHYQESRLNINRLAEEVFLTPTYLSSLFKQDTGLTINQYLTKIRMEYAKAFLMEPNLKLYHVADRVGYEDAAYFARIFKNLIGMTPSEYREKELS</sequence>
<dbReference type="SUPFAM" id="SSF46689">
    <property type="entry name" value="Homeodomain-like"/>
    <property type="match status" value="2"/>
</dbReference>
<dbReference type="GO" id="GO:0003700">
    <property type="term" value="F:DNA-binding transcription factor activity"/>
    <property type="evidence" value="ECO:0007669"/>
    <property type="project" value="InterPro"/>
</dbReference>
<dbReference type="RefSeq" id="WP_073288387.1">
    <property type="nucleotide sequence ID" value="NZ_FRCP01000013.1"/>
</dbReference>
<dbReference type="GO" id="GO:0043565">
    <property type="term" value="F:sequence-specific DNA binding"/>
    <property type="evidence" value="ECO:0007669"/>
    <property type="project" value="InterPro"/>
</dbReference>
<evidence type="ECO:0000256" key="2">
    <source>
        <dbReference type="ARBA" id="ARBA00023015"/>
    </source>
</evidence>
<dbReference type="SMART" id="SM00448">
    <property type="entry name" value="REC"/>
    <property type="match status" value="1"/>
</dbReference>
<evidence type="ECO:0000256" key="3">
    <source>
        <dbReference type="ARBA" id="ARBA00023125"/>
    </source>
</evidence>
<name>A0A1M7KAM1_9FIRM</name>
<evidence type="ECO:0000313" key="9">
    <source>
        <dbReference type="EMBL" id="SHM62023.1"/>
    </source>
</evidence>
<dbReference type="AlphaFoldDB" id="A0A1M7KAM1"/>
<reference evidence="9 10" key="1">
    <citation type="submission" date="2016-11" db="EMBL/GenBank/DDBJ databases">
        <authorList>
            <person name="Jaros S."/>
            <person name="Januszkiewicz K."/>
            <person name="Wedrychowicz H."/>
        </authorList>
    </citation>
    <scope>NUCLEOTIDE SEQUENCE [LARGE SCALE GENOMIC DNA]</scope>
    <source>
        <strain evidence="9 10">DSM 15930</strain>
    </source>
</reference>
<dbReference type="InterPro" id="IPR011006">
    <property type="entry name" value="CheY-like_superfamily"/>
</dbReference>
<keyword evidence="4" id="KW-0804">Transcription</keyword>
<dbReference type="SUPFAM" id="SSF52172">
    <property type="entry name" value="CheY-like"/>
    <property type="match status" value="1"/>
</dbReference>
<proteinExistence type="predicted"/>
<keyword evidence="6" id="KW-0597">Phosphoprotein</keyword>
<organism evidence="9 10">
    <name type="scientific">Anaerosporobacter mobilis DSM 15930</name>
    <dbReference type="NCBI Taxonomy" id="1120996"/>
    <lineage>
        <taxon>Bacteria</taxon>
        <taxon>Bacillati</taxon>
        <taxon>Bacillota</taxon>
        <taxon>Clostridia</taxon>
        <taxon>Lachnospirales</taxon>
        <taxon>Lachnospiraceae</taxon>
        <taxon>Anaerosporobacter</taxon>
    </lineage>
</organism>
<keyword evidence="3 9" id="KW-0238">DNA-binding</keyword>
<evidence type="ECO:0000259" key="7">
    <source>
        <dbReference type="PROSITE" id="PS01124"/>
    </source>
</evidence>
<keyword evidence="10" id="KW-1185">Reference proteome</keyword>
<accession>A0A1M7KAM1</accession>
<dbReference type="InterPro" id="IPR001789">
    <property type="entry name" value="Sig_transdc_resp-reg_receiver"/>
</dbReference>
<dbReference type="Proteomes" id="UP000184038">
    <property type="component" value="Unassembled WGS sequence"/>
</dbReference>
<dbReference type="PROSITE" id="PS50110">
    <property type="entry name" value="RESPONSE_REGULATORY"/>
    <property type="match status" value="1"/>
</dbReference>
<dbReference type="GO" id="GO:0000160">
    <property type="term" value="P:phosphorelay signal transduction system"/>
    <property type="evidence" value="ECO:0007669"/>
    <property type="project" value="InterPro"/>
</dbReference>
<dbReference type="SMART" id="SM00342">
    <property type="entry name" value="HTH_ARAC"/>
    <property type="match status" value="1"/>
</dbReference>
<gene>
    <name evidence="9" type="ORF">SAMN02746066_02619</name>
</gene>
<dbReference type="InterPro" id="IPR009057">
    <property type="entry name" value="Homeodomain-like_sf"/>
</dbReference>
<protein>
    <recommendedName>
        <fullName evidence="1">Stage 0 sporulation protein A homolog</fullName>
    </recommendedName>
</protein>
<dbReference type="PROSITE" id="PS01124">
    <property type="entry name" value="HTH_ARAC_FAMILY_2"/>
    <property type="match status" value="1"/>
</dbReference>
<feature type="domain" description="Response regulatory" evidence="8">
    <location>
        <begin position="3"/>
        <end position="120"/>
    </location>
</feature>
<dbReference type="Pfam" id="PF12833">
    <property type="entry name" value="HTH_18"/>
    <property type="match status" value="1"/>
</dbReference>
<dbReference type="PANTHER" id="PTHR43280">
    <property type="entry name" value="ARAC-FAMILY TRANSCRIPTIONAL REGULATOR"/>
    <property type="match status" value="1"/>
</dbReference>
<evidence type="ECO:0000256" key="5">
    <source>
        <dbReference type="ARBA" id="ARBA00024867"/>
    </source>
</evidence>
<dbReference type="Gene3D" id="3.40.50.2300">
    <property type="match status" value="1"/>
</dbReference>
<feature type="domain" description="HTH araC/xylS-type" evidence="7">
    <location>
        <begin position="421"/>
        <end position="520"/>
    </location>
</feature>
<dbReference type="STRING" id="1120996.SAMN02746066_02619"/>
<dbReference type="PANTHER" id="PTHR43280:SF2">
    <property type="entry name" value="HTH-TYPE TRANSCRIPTIONAL REGULATOR EXSA"/>
    <property type="match status" value="1"/>
</dbReference>
<dbReference type="EMBL" id="FRCP01000013">
    <property type="protein sequence ID" value="SHM62023.1"/>
    <property type="molecule type" value="Genomic_DNA"/>
</dbReference>
<evidence type="ECO:0000256" key="1">
    <source>
        <dbReference type="ARBA" id="ARBA00018672"/>
    </source>
</evidence>
<comment type="function">
    <text evidence="5">May play the central regulatory role in sporulation. It may be an element of the effector pathway responsible for the activation of sporulation genes in response to nutritional stress. Spo0A may act in concert with spo0H (a sigma factor) to control the expression of some genes that are critical to the sporulation process.</text>
</comment>
<evidence type="ECO:0000313" key="10">
    <source>
        <dbReference type="Proteomes" id="UP000184038"/>
    </source>
</evidence>
<dbReference type="InterPro" id="IPR018060">
    <property type="entry name" value="HTH_AraC"/>
</dbReference>
<dbReference type="InterPro" id="IPR020449">
    <property type="entry name" value="Tscrpt_reg_AraC-type_HTH"/>
</dbReference>
<evidence type="ECO:0000256" key="4">
    <source>
        <dbReference type="ARBA" id="ARBA00023163"/>
    </source>
</evidence>
<dbReference type="Gene3D" id="1.10.10.60">
    <property type="entry name" value="Homeodomain-like"/>
    <property type="match status" value="2"/>
</dbReference>
<dbReference type="CDD" id="cd17536">
    <property type="entry name" value="REC_YesN-like"/>
    <property type="match status" value="1"/>
</dbReference>
<evidence type="ECO:0000259" key="8">
    <source>
        <dbReference type="PROSITE" id="PS50110"/>
    </source>
</evidence>
<dbReference type="PRINTS" id="PR00032">
    <property type="entry name" value="HTHARAC"/>
</dbReference>
<feature type="modified residue" description="4-aspartylphosphate" evidence="6">
    <location>
        <position position="55"/>
    </location>
</feature>